<organism evidence="1 2">
    <name type="scientific">Microbacterium hydrocarbonoxydans</name>
    <dbReference type="NCBI Taxonomy" id="273678"/>
    <lineage>
        <taxon>Bacteria</taxon>
        <taxon>Bacillati</taxon>
        <taxon>Actinomycetota</taxon>
        <taxon>Actinomycetes</taxon>
        <taxon>Micrococcales</taxon>
        <taxon>Microbacteriaceae</taxon>
        <taxon>Microbacterium</taxon>
    </lineage>
</organism>
<dbReference type="STRING" id="273678.RS84_03623"/>
<dbReference type="OrthoDB" id="5143028at2"/>
<proteinExistence type="predicted"/>
<evidence type="ECO:0000313" key="2">
    <source>
        <dbReference type="Proteomes" id="UP000033900"/>
    </source>
</evidence>
<reference evidence="1 2" key="1">
    <citation type="submission" date="2015-02" db="EMBL/GenBank/DDBJ databases">
        <title>Draft genome sequences of ten Microbacterium spp. with emphasis on heavy metal contaminated environments.</title>
        <authorList>
            <person name="Corretto E."/>
        </authorList>
    </citation>
    <scope>NUCLEOTIDE SEQUENCE [LARGE SCALE GENOMIC DNA]</scope>
    <source>
        <strain evidence="1 2">SA35</strain>
    </source>
</reference>
<dbReference type="RefSeq" id="WP_045259071.1">
    <property type="nucleotide sequence ID" value="NZ_CP158847.1"/>
</dbReference>
<keyword evidence="2" id="KW-1185">Reference proteome</keyword>
<accession>A0A0M2HPX2</accession>
<gene>
    <name evidence="1" type="ORF">RS84_03623</name>
</gene>
<dbReference type="EMBL" id="JYJB01000010">
    <property type="protein sequence ID" value="KJL46978.1"/>
    <property type="molecule type" value="Genomic_DNA"/>
</dbReference>
<protein>
    <submittedName>
        <fullName evidence="1">Uncharacterized protein</fullName>
    </submittedName>
</protein>
<sequence length="178" mass="18991">MSNADAESVMDDPFWSVVRRRHPDLDIVILPPEPATAGESGLPLRAPEPFAGLETSEADDSWARLVGHGMPVPASRWIPGPTRDSVRHTVTLTLDGVSRTAGIGHLREAGDLLTSDGWQVFIPPTGMPRVTADRPGELGAESLLFGYAPETGRLFLRLTSTGLTVGTSRARELIGSAS</sequence>
<dbReference type="Proteomes" id="UP000033900">
    <property type="component" value="Unassembled WGS sequence"/>
</dbReference>
<comment type="caution">
    <text evidence="1">The sequence shown here is derived from an EMBL/GenBank/DDBJ whole genome shotgun (WGS) entry which is preliminary data.</text>
</comment>
<evidence type="ECO:0000313" key="1">
    <source>
        <dbReference type="EMBL" id="KJL46978.1"/>
    </source>
</evidence>
<dbReference type="PATRIC" id="fig|273678.4.peg.3616"/>
<name>A0A0M2HPX2_9MICO</name>
<dbReference type="AlphaFoldDB" id="A0A0M2HPX2"/>